<proteinExistence type="predicted"/>
<dbReference type="InterPro" id="IPR025857">
    <property type="entry name" value="MacB_PCD"/>
</dbReference>
<reference evidence="9 10" key="1">
    <citation type="submission" date="2013-04" db="EMBL/GenBank/DDBJ databases">
        <title>The Genome Sequence of Parabacteroides goldsteinii DSM 19448.</title>
        <authorList>
            <consortium name="The Broad Institute Genomics Platform"/>
            <person name="Earl A."/>
            <person name="Ward D."/>
            <person name="Feldgarden M."/>
            <person name="Gevers D."/>
            <person name="Martens E."/>
            <person name="Sakamoto M."/>
            <person name="Benno Y."/>
            <person name="Song Y."/>
            <person name="Liu C."/>
            <person name="Lee J."/>
            <person name="Bolanos M."/>
            <person name="Vaisanen M.L."/>
            <person name="Finegold S.M."/>
            <person name="Walker B."/>
            <person name="Young S."/>
            <person name="Zeng Q."/>
            <person name="Gargeya S."/>
            <person name="Fitzgerald M."/>
            <person name="Haas B."/>
            <person name="Abouelleil A."/>
            <person name="Allen A.W."/>
            <person name="Alvarado L."/>
            <person name="Arachchi H.M."/>
            <person name="Berlin A.M."/>
            <person name="Chapman S.B."/>
            <person name="Gainer-Dewar J."/>
            <person name="Goldberg J."/>
            <person name="Griggs A."/>
            <person name="Gujja S."/>
            <person name="Hansen M."/>
            <person name="Howarth C."/>
            <person name="Imamovic A."/>
            <person name="Ireland A."/>
            <person name="Larimer J."/>
            <person name="McCowan C."/>
            <person name="Murphy C."/>
            <person name="Pearson M."/>
            <person name="Poon T.W."/>
            <person name="Priest M."/>
            <person name="Roberts A."/>
            <person name="Saif S."/>
            <person name="Shea T."/>
            <person name="Sisk P."/>
            <person name="Sykes S."/>
            <person name="Wortman J."/>
            <person name="Nusbaum C."/>
            <person name="Birren B."/>
        </authorList>
    </citation>
    <scope>NUCLEOTIDE SEQUENCE [LARGE SCALE GENOMIC DNA]</scope>
    <source>
        <strain evidence="9 10">DSM 19448</strain>
    </source>
</reference>
<keyword evidence="4 6" id="KW-1133">Transmembrane helix</keyword>
<feature type="transmembrane region" description="Helical" evidence="6">
    <location>
        <begin position="414"/>
        <end position="437"/>
    </location>
</feature>
<dbReference type="Pfam" id="PF02687">
    <property type="entry name" value="FtsX"/>
    <property type="match status" value="2"/>
</dbReference>
<feature type="domain" description="ABC3 transporter permease C-terminal" evidence="7">
    <location>
        <begin position="276"/>
        <end position="397"/>
    </location>
</feature>
<evidence type="ECO:0000313" key="9">
    <source>
        <dbReference type="EMBL" id="KKB56757.1"/>
    </source>
</evidence>
<keyword evidence="2" id="KW-1003">Cell membrane</keyword>
<feature type="transmembrane region" description="Helical" evidence="6">
    <location>
        <begin position="750"/>
        <end position="771"/>
    </location>
</feature>
<dbReference type="InterPro" id="IPR050250">
    <property type="entry name" value="Macrolide_Exporter_MacB"/>
</dbReference>
<evidence type="ECO:0000256" key="6">
    <source>
        <dbReference type="SAM" id="Phobius"/>
    </source>
</evidence>
<feature type="transmembrane region" description="Helical" evidence="6">
    <location>
        <begin position="314"/>
        <end position="343"/>
    </location>
</feature>
<dbReference type="GO" id="GO:0005886">
    <property type="term" value="C:plasma membrane"/>
    <property type="evidence" value="ECO:0007669"/>
    <property type="project" value="UniProtKB-SubCell"/>
</dbReference>
<feature type="domain" description="ABC3 transporter permease C-terminal" evidence="7">
    <location>
        <begin position="662"/>
        <end position="778"/>
    </location>
</feature>
<gene>
    <name evidence="9" type="ORF">HMPREF1535_01408</name>
</gene>
<feature type="transmembrane region" description="Helical" evidence="6">
    <location>
        <begin position="271"/>
        <end position="293"/>
    </location>
</feature>
<evidence type="ECO:0000256" key="2">
    <source>
        <dbReference type="ARBA" id="ARBA00022475"/>
    </source>
</evidence>
<sequence length="785" mass="89994">MVKHYLKMAIRQILKNKVQYLLSIVGIAIGLLCFSMTSYYIRRFNSQFTVWSNNDRMANLYVKSEKSKYNEPYIPGKELQALMSNPVAGMEKIAYSYSYDKANITISNAGQEEIPFQCSFQNITEDFPVIFGIQTLEGEMPVWTPGEVWISESSARRIFGEDNPIGKTLYFSRADTDTSAVQYSTISAVVRDLPDGSREKNDFYFPEISVINPDRKYSNVVVLLEKGVSSTEINQRLRKQLPVFGKNNDNYLAVMTFKEEMYKPDNLGATLFIPLIGALILIAAMINFLKFCIQSFYNRTKELSLRKNLGSGSVGLFCLLFSEIAILFLLSALVSFVMIEWFIPVFYQYLASKEVINENMLIHLPTLIWQELEYLCLLFIICLLIAAWAVFRVKHISLLEGVKGGKRQKHGVRNFMLGVQLFICFLFISGAIGIGYIHQLVDGKRNNTLTEEVCTRIWKVELWEPQLQGHEEEIVSRIRTLAGVEDIVLDRISSYPDYKTKREETIHGIEYAVSSNYSDFMNLKIEGRMPRSSNEIVVSRSLIWELEKEGETNPSSVRLGDRTFQITGIYEQLPFEPLYTREQISRANQYHRFTFLSVPEKADYRTAYIKCMPGQEQDVRKGILSIVRSKLPESIPFLLTTKQEERFRYIGGEKMMSELFMLLSVISLIITVLGIYSAITLDTYSRQKEVAIRKINGAGPRVIALLFGKLYIRLLVIAAIPSLAIVYLFLRMLISKKVVISAEWLNNPVLWLSIIFLTTTIVFITVAYRIWLISRLNPAEVIKSE</sequence>
<feature type="transmembrane region" description="Helical" evidence="6">
    <location>
        <begin position="372"/>
        <end position="393"/>
    </location>
</feature>
<dbReference type="GO" id="GO:0022857">
    <property type="term" value="F:transmembrane transporter activity"/>
    <property type="evidence" value="ECO:0007669"/>
    <property type="project" value="TreeGrafter"/>
</dbReference>
<evidence type="ECO:0000256" key="3">
    <source>
        <dbReference type="ARBA" id="ARBA00022692"/>
    </source>
</evidence>
<feature type="transmembrane region" description="Helical" evidence="6">
    <location>
        <begin position="20"/>
        <end position="41"/>
    </location>
</feature>
<dbReference type="Proteomes" id="UP000033047">
    <property type="component" value="Unassembled WGS sequence"/>
</dbReference>
<dbReference type="Pfam" id="PF12704">
    <property type="entry name" value="MacB_PCD"/>
    <property type="match status" value="1"/>
</dbReference>
<accession>A0A0F5JH09</accession>
<comment type="caution">
    <text evidence="9">The sequence shown here is derived from an EMBL/GenBank/DDBJ whole genome shotgun (WGS) entry which is preliminary data.</text>
</comment>
<dbReference type="RefSeq" id="WP_046145672.1">
    <property type="nucleotide sequence ID" value="NZ_KQ033912.1"/>
</dbReference>
<comment type="subcellular location">
    <subcellularLocation>
        <location evidence="1">Cell membrane</location>
        <topology evidence="1">Multi-pass membrane protein</topology>
    </subcellularLocation>
</comment>
<organism evidence="9 10">
    <name type="scientific">Parabacteroides goldsteinii DSM 19448 = WAL 12034</name>
    <dbReference type="NCBI Taxonomy" id="927665"/>
    <lineage>
        <taxon>Bacteria</taxon>
        <taxon>Pseudomonadati</taxon>
        <taxon>Bacteroidota</taxon>
        <taxon>Bacteroidia</taxon>
        <taxon>Bacteroidales</taxon>
        <taxon>Tannerellaceae</taxon>
        <taxon>Parabacteroides</taxon>
    </lineage>
</organism>
<feature type="domain" description="MacB-like periplasmic core" evidence="8">
    <location>
        <begin position="21"/>
        <end position="239"/>
    </location>
</feature>
<feature type="transmembrane region" description="Helical" evidence="6">
    <location>
        <begin position="659"/>
        <end position="679"/>
    </location>
</feature>
<dbReference type="STRING" id="927665.HMPREF1535_01408"/>
<dbReference type="PATRIC" id="fig|927665.4.peg.1439"/>
<evidence type="ECO:0000256" key="1">
    <source>
        <dbReference type="ARBA" id="ARBA00004651"/>
    </source>
</evidence>
<evidence type="ECO:0000259" key="8">
    <source>
        <dbReference type="Pfam" id="PF12704"/>
    </source>
</evidence>
<dbReference type="PANTHER" id="PTHR30572">
    <property type="entry name" value="MEMBRANE COMPONENT OF TRANSPORTER-RELATED"/>
    <property type="match status" value="1"/>
</dbReference>
<dbReference type="InterPro" id="IPR003838">
    <property type="entry name" value="ABC3_permease_C"/>
</dbReference>
<protein>
    <submittedName>
        <fullName evidence="9">Uncharacterized protein</fullName>
    </submittedName>
</protein>
<dbReference type="HOGENOM" id="CLU_008713_0_0_10"/>
<evidence type="ECO:0000259" key="7">
    <source>
        <dbReference type="Pfam" id="PF02687"/>
    </source>
</evidence>
<evidence type="ECO:0000256" key="4">
    <source>
        <dbReference type="ARBA" id="ARBA00022989"/>
    </source>
</evidence>
<dbReference type="EMBL" id="AQHV01000010">
    <property type="protein sequence ID" value="KKB56757.1"/>
    <property type="molecule type" value="Genomic_DNA"/>
</dbReference>
<keyword evidence="3 6" id="KW-0812">Transmembrane</keyword>
<feature type="transmembrane region" description="Helical" evidence="6">
    <location>
        <begin position="710"/>
        <end position="730"/>
    </location>
</feature>
<dbReference type="PANTHER" id="PTHR30572:SF18">
    <property type="entry name" value="ABC-TYPE MACROLIDE FAMILY EXPORT SYSTEM PERMEASE COMPONENT 2"/>
    <property type="match status" value="1"/>
</dbReference>
<evidence type="ECO:0000256" key="5">
    <source>
        <dbReference type="ARBA" id="ARBA00023136"/>
    </source>
</evidence>
<dbReference type="AlphaFoldDB" id="A0A0F5JH09"/>
<evidence type="ECO:0000313" key="10">
    <source>
        <dbReference type="Proteomes" id="UP000033047"/>
    </source>
</evidence>
<keyword evidence="5 6" id="KW-0472">Membrane</keyword>
<name>A0A0F5JH09_9BACT</name>